<gene>
    <name evidence="1" type="ordered locus">Acry_2307</name>
</gene>
<dbReference type="EMBL" id="CP000697">
    <property type="protein sequence ID" value="ABQ31502.1"/>
    <property type="molecule type" value="Genomic_DNA"/>
</dbReference>
<dbReference type="RefSeq" id="WP_012039955.1">
    <property type="nucleotide sequence ID" value="NC_009484.1"/>
</dbReference>
<evidence type="ECO:0000313" key="2">
    <source>
        <dbReference type="Proteomes" id="UP000000245"/>
    </source>
</evidence>
<dbReference type="AlphaFoldDB" id="A5G0X0"/>
<name>A5G0X0_ACICJ</name>
<dbReference type="Proteomes" id="UP000000245">
    <property type="component" value="Chromosome"/>
</dbReference>
<organism evidence="1 2">
    <name type="scientific">Acidiphilium cryptum (strain JF-5)</name>
    <dbReference type="NCBI Taxonomy" id="349163"/>
    <lineage>
        <taxon>Bacteria</taxon>
        <taxon>Pseudomonadati</taxon>
        <taxon>Pseudomonadota</taxon>
        <taxon>Alphaproteobacteria</taxon>
        <taxon>Acetobacterales</taxon>
        <taxon>Acidocellaceae</taxon>
        <taxon>Acidiphilium</taxon>
    </lineage>
</organism>
<proteinExistence type="predicted"/>
<evidence type="ECO:0000313" key="1">
    <source>
        <dbReference type="EMBL" id="ABQ31502.1"/>
    </source>
</evidence>
<dbReference type="HOGENOM" id="CLU_2534938_0_0_5"/>
<accession>A5G0X0</accession>
<sequence>MSRPVKSVVELRAADVDDSTSRMQDAARALRTFASDLPAAPDESRLRSLRWLADAVEMEAHVLRDNWQKFCDDAGMNSDERAA</sequence>
<protein>
    <submittedName>
        <fullName evidence="1">Uncharacterized protein</fullName>
    </submittedName>
</protein>
<dbReference type="KEGG" id="acr:Acry_2307"/>
<keyword evidence="2" id="KW-1185">Reference proteome</keyword>
<reference evidence="1 2" key="1">
    <citation type="submission" date="2007-05" db="EMBL/GenBank/DDBJ databases">
        <title>Complete sequence of chromosome of Acidiphilium cryptum JF-5.</title>
        <authorList>
            <consortium name="US DOE Joint Genome Institute"/>
            <person name="Copeland A."/>
            <person name="Lucas S."/>
            <person name="Lapidus A."/>
            <person name="Barry K."/>
            <person name="Detter J.C."/>
            <person name="Glavina del Rio T."/>
            <person name="Hammon N."/>
            <person name="Israni S."/>
            <person name="Dalin E."/>
            <person name="Tice H."/>
            <person name="Pitluck S."/>
            <person name="Sims D."/>
            <person name="Brettin T."/>
            <person name="Bruce D."/>
            <person name="Han C."/>
            <person name="Schmutz J."/>
            <person name="Larimer F."/>
            <person name="Land M."/>
            <person name="Hauser L."/>
            <person name="Kyrpides N."/>
            <person name="Kim E."/>
            <person name="Magnuson T."/>
            <person name="Richardson P."/>
        </authorList>
    </citation>
    <scope>NUCLEOTIDE SEQUENCE [LARGE SCALE GENOMIC DNA]</scope>
    <source>
        <strain evidence="1 2">JF-5</strain>
    </source>
</reference>
<dbReference type="STRING" id="349163.Acry_2307"/>